<dbReference type="NCBIfam" id="NF033516">
    <property type="entry name" value="transpos_IS3"/>
    <property type="match status" value="1"/>
</dbReference>
<proteinExistence type="predicted"/>
<dbReference type="InterPro" id="IPR048020">
    <property type="entry name" value="Transpos_IS3"/>
</dbReference>
<dbReference type="InterPro" id="IPR050900">
    <property type="entry name" value="Transposase_IS3/IS150/IS904"/>
</dbReference>
<name>A0A5C5RR11_9ACTN</name>
<dbReference type="InterPro" id="IPR012337">
    <property type="entry name" value="RNaseH-like_sf"/>
</dbReference>
<dbReference type="PANTHER" id="PTHR46889:SF4">
    <property type="entry name" value="TRANSPOSASE INSO FOR INSERTION SEQUENCE ELEMENT IS911B-RELATED"/>
    <property type="match status" value="1"/>
</dbReference>
<dbReference type="PROSITE" id="PS50994">
    <property type="entry name" value="INTEGRASE"/>
    <property type="match status" value="1"/>
</dbReference>
<evidence type="ECO:0000313" key="3">
    <source>
        <dbReference type="EMBL" id="TWS24565.1"/>
    </source>
</evidence>
<evidence type="ECO:0000256" key="1">
    <source>
        <dbReference type="ARBA" id="ARBA00002286"/>
    </source>
</evidence>
<dbReference type="InterPro" id="IPR001584">
    <property type="entry name" value="Integrase_cat-core"/>
</dbReference>
<dbReference type="RefSeq" id="WP_146489356.1">
    <property type="nucleotide sequence ID" value="NZ_VIGX01000033.1"/>
</dbReference>
<sequence>MARWVFPIPGGPSRITFSDLATKVPVAKCANTSRRRLGRCQTRIGVFRAGECPPKIGFSLVHELAADGYPVAVACEMLNVSTSGYYEWRDRPASVRDESDAHLANVIRDIHTGSRGCYGSPRVHAELRLGSGERAGRKRVARLMRLLGIAGIGARRKKRGRPAPAVHDDLLQRRFVAERPDQIWCTDITEHPARTGGKVYCCAVLDTYSRRIVGWSIADHMRTDLVVDALQMALWRRNPDAGTIMHSDRGSQYTSWVFGHRLRSAGLLGSMGRVASSVDNTMMESFWSTMQRELLDTRTWDTTEQLASAIFEWIEAWYNPHRRHSSTTSCDHYCTPGLLHDRVTVSVSCR</sequence>
<reference evidence="3 4" key="1">
    <citation type="submission" date="2019-06" db="EMBL/GenBank/DDBJ databases">
        <title>Tsukamurella conjunctivitidis sp. nov., Tsukamurella assacharolytica sp. nov. and Tsukamurella sputae sp. nov. isolated from patients with conjunctivitis, bacteraemia (lymphoma) and respiratory infection (sputum) in Hong Kong.</title>
        <authorList>
            <person name="Teng J.L.L."/>
            <person name="Lee H.H."/>
            <person name="Fong J.Y.H."/>
            <person name="Fok K.M.N."/>
            <person name="Lau S.K.P."/>
            <person name="Woo P.C.Y."/>
        </authorList>
    </citation>
    <scope>NUCLEOTIDE SEQUENCE [LARGE SCALE GENOMIC DNA]</scope>
    <source>
        <strain evidence="3 4">HKU72</strain>
    </source>
</reference>
<comment type="function">
    <text evidence="1">Involved in the transposition of the insertion sequence.</text>
</comment>
<dbReference type="Pfam" id="PF00665">
    <property type="entry name" value="rve"/>
    <property type="match status" value="1"/>
</dbReference>
<dbReference type="EMBL" id="VIGX01000033">
    <property type="protein sequence ID" value="TWS24565.1"/>
    <property type="molecule type" value="Genomic_DNA"/>
</dbReference>
<organism evidence="3 4">
    <name type="scientific">Tsukamurella conjunctivitidis</name>
    <dbReference type="NCBI Taxonomy" id="2592068"/>
    <lineage>
        <taxon>Bacteria</taxon>
        <taxon>Bacillati</taxon>
        <taxon>Actinomycetota</taxon>
        <taxon>Actinomycetes</taxon>
        <taxon>Mycobacteriales</taxon>
        <taxon>Tsukamurellaceae</taxon>
        <taxon>Tsukamurella</taxon>
    </lineage>
</organism>
<feature type="domain" description="Integrase catalytic" evidence="2">
    <location>
        <begin position="176"/>
        <end position="344"/>
    </location>
</feature>
<accession>A0A5C5RR11</accession>
<dbReference type="Gene3D" id="3.30.420.10">
    <property type="entry name" value="Ribonuclease H-like superfamily/Ribonuclease H"/>
    <property type="match status" value="1"/>
</dbReference>
<protein>
    <submittedName>
        <fullName evidence="3">IS3 family transposase</fullName>
    </submittedName>
</protein>
<dbReference type="Pfam" id="PF13276">
    <property type="entry name" value="HTH_21"/>
    <property type="match status" value="1"/>
</dbReference>
<dbReference type="PANTHER" id="PTHR46889">
    <property type="entry name" value="TRANSPOSASE INSF FOR INSERTION SEQUENCE IS3B-RELATED"/>
    <property type="match status" value="1"/>
</dbReference>
<dbReference type="InterPro" id="IPR036397">
    <property type="entry name" value="RNaseH_sf"/>
</dbReference>
<dbReference type="Pfam" id="PF13333">
    <property type="entry name" value="rve_2"/>
    <property type="match status" value="1"/>
</dbReference>
<keyword evidence="4" id="KW-1185">Reference proteome</keyword>
<gene>
    <name evidence="3" type="ORF">FK530_23800</name>
</gene>
<comment type="caution">
    <text evidence="3">The sequence shown here is derived from an EMBL/GenBank/DDBJ whole genome shotgun (WGS) entry which is preliminary data.</text>
</comment>
<dbReference type="SUPFAM" id="SSF53098">
    <property type="entry name" value="Ribonuclease H-like"/>
    <property type="match status" value="1"/>
</dbReference>
<evidence type="ECO:0000313" key="4">
    <source>
        <dbReference type="Proteomes" id="UP000319375"/>
    </source>
</evidence>
<dbReference type="AlphaFoldDB" id="A0A5C5RR11"/>
<dbReference type="GO" id="GO:0015074">
    <property type="term" value="P:DNA integration"/>
    <property type="evidence" value="ECO:0007669"/>
    <property type="project" value="InterPro"/>
</dbReference>
<dbReference type="InterPro" id="IPR025948">
    <property type="entry name" value="HTH-like_dom"/>
</dbReference>
<evidence type="ECO:0000259" key="2">
    <source>
        <dbReference type="PROSITE" id="PS50994"/>
    </source>
</evidence>
<dbReference type="GO" id="GO:0003676">
    <property type="term" value="F:nucleic acid binding"/>
    <property type="evidence" value="ECO:0007669"/>
    <property type="project" value="InterPro"/>
</dbReference>
<dbReference type="Proteomes" id="UP000319375">
    <property type="component" value="Unassembled WGS sequence"/>
</dbReference>